<name>C0EDZ6_9FIRM</name>
<accession>C0EDZ6</accession>
<keyword evidence="2" id="KW-1185">Reference proteome</keyword>
<gene>
    <name evidence="1" type="ORF">CLOSTMETH_02075</name>
</gene>
<dbReference type="AlphaFoldDB" id="C0EDZ6"/>
<comment type="caution">
    <text evidence="1">The sequence shown here is derived from an EMBL/GenBank/DDBJ whole genome shotgun (WGS) entry which is preliminary data.</text>
</comment>
<reference evidence="1 2" key="1">
    <citation type="submission" date="2009-01" db="EMBL/GenBank/DDBJ databases">
        <authorList>
            <person name="Fulton L."/>
            <person name="Clifton S."/>
            <person name="Fulton B."/>
            <person name="Xu J."/>
            <person name="Minx P."/>
            <person name="Pepin K.H."/>
            <person name="Johnson M."/>
            <person name="Bhonagiri V."/>
            <person name="Nash W.E."/>
            <person name="Mardis E.R."/>
            <person name="Wilson R.K."/>
        </authorList>
    </citation>
    <scope>NUCLEOTIDE SEQUENCE [LARGE SCALE GENOMIC DNA]</scope>
    <source>
        <strain evidence="1 2">DSM 5476</strain>
    </source>
</reference>
<proteinExistence type="predicted"/>
<evidence type="ECO:0000313" key="2">
    <source>
        <dbReference type="Proteomes" id="UP000003340"/>
    </source>
</evidence>
<protein>
    <submittedName>
        <fullName evidence="1">Uncharacterized protein</fullName>
    </submittedName>
</protein>
<organism evidence="1 2">
    <name type="scientific">[Clostridium] methylpentosum DSM 5476</name>
    <dbReference type="NCBI Taxonomy" id="537013"/>
    <lineage>
        <taxon>Bacteria</taxon>
        <taxon>Bacillati</taxon>
        <taxon>Bacillota</taxon>
        <taxon>Clostridia</taxon>
        <taxon>Eubacteriales</taxon>
        <taxon>Oscillospiraceae</taxon>
        <taxon>Oscillospiraceae incertae sedis</taxon>
    </lineage>
</organism>
<dbReference type="HOGENOM" id="CLU_3198147_0_0_9"/>
<evidence type="ECO:0000313" key="1">
    <source>
        <dbReference type="EMBL" id="EEG30344.1"/>
    </source>
</evidence>
<dbReference type="Proteomes" id="UP000003340">
    <property type="component" value="Unassembled WGS sequence"/>
</dbReference>
<sequence>MGMGPREMGKEIKMKRNSRKVLWGENLSWTGFSIPSLCDGKLMDG</sequence>
<dbReference type="EMBL" id="ACEC01000066">
    <property type="protein sequence ID" value="EEG30344.1"/>
    <property type="molecule type" value="Genomic_DNA"/>
</dbReference>
<reference evidence="1 2" key="2">
    <citation type="submission" date="2009-02" db="EMBL/GenBank/DDBJ databases">
        <title>Draft genome sequence of Clostridium methylpentosum (DSM 5476).</title>
        <authorList>
            <person name="Sudarsanam P."/>
            <person name="Ley R."/>
            <person name="Guruge J."/>
            <person name="Turnbaugh P.J."/>
            <person name="Mahowald M."/>
            <person name="Liep D."/>
            <person name="Gordon J."/>
        </authorList>
    </citation>
    <scope>NUCLEOTIDE SEQUENCE [LARGE SCALE GENOMIC DNA]</scope>
    <source>
        <strain evidence="1 2">DSM 5476</strain>
    </source>
</reference>